<organism evidence="1">
    <name type="scientific">Anguilla anguilla</name>
    <name type="common">European freshwater eel</name>
    <name type="synonym">Muraena anguilla</name>
    <dbReference type="NCBI Taxonomy" id="7936"/>
    <lineage>
        <taxon>Eukaryota</taxon>
        <taxon>Metazoa</taxon>
        <taxon>Chordata</taxon>
        <taxon>Craniata</taxon>
        <taxon>Vertebrata</taxon>
        <taxon>Euteleostomi</taxon>
        <taxon>Actinopterygii</taxon>
        <taxon>Neopterygii</taxon>
        <taxon>Teleostei</taxon>
        <taxon>Anguilliformes</taxon>
        <taxon>Anguillidae</taxon>
        <taxon>Anguilla</taxon>
    </lineage>
</organism>
<reference evidence="1" key="1">
    <citation type="submission" date="2014-11" db="EMBL/GenBank/DDBJ databases">
        <authorList>
            <person name="Amaro Gonzalez C."/>
        </authorList>
    </citation>
    <scope>NUCLEOTIDE SEQUENCE</scope>
</reference>
<dbReference type="EMBL" id="GBXM01039419">
    <property type="protein sequence ID" value="JAH69158.1"/>
    <property type="molecule type" value="Transcribed_RNA"/>
</dbReference>
<name>A0A0E9UW06_ANGAN</name>
<sequence length="46" mass="5280">MLVRPCPSKCIGDPSSRRWARSPGWSSSWRGLHLHKIPVKIKIIQN</sequence>
<dbReference type="AlphaFoldDB" id="A0A0E9UW06"/>
<protein>
    <submittedName>
        <fullName evidence="1">Uncharacterized protein</fullName>
    </submittedName>
</protein>
<evidence type="ECO:0000313" key="1">
    <source>
        <dbReference type="EMBL" id="JAH69158.1"/>
    </source>
</evidence>
<proteinExistence type="predicted"/>
<accession>A0A0E9UW06</accession>
<reference evidence="1" key="2">
    <citation type="journal article" date="2015" name="Fish Shellfish Immunol.">
        <title>Early steps in the European eel (Anguilla anguilla)-Vibrio vulnificus interaction in the gills: Role of the RtxA13 toxin.</title>
        <authorList>
            <person name="Callol A."/>
            <person name="Pajuelo D."/>
            <person name="Ebbesson L."/>
            <person name="Teles M."/>
            <person name="MacKenzie S."/>
            <person name="Amaro C."/>
        </authorList>
    </citation>
    <scope>NUCLEOTIDE SEQUENCE</scope>
</reference>